<gene>
    <name evidence="2" type="primary">yqgQ</name>
    <name evidence="2" type="ORF">NCTC12413_01382</name>
    <name evidence="1" type="ORF">SAR03_10120</name>
</gene>
<protein>
    <submittedName>
        <fullName evidence="2">Uncharacterized protein conserved in bacteria</fullName>
    </submittedName>
</protein>
<dbReference type="EMBL" id="UGZE01000001">
    <property type="protein sequence ID" value="SUJ18937.1"/>
    <property type="molecule type" value="Genomic_DNA"/>
</dbReference>
<evidence type="ECO:0000313" key="2">
    <source>
        <dbReference type="EMBL" id="SUJ18937.1"/>
    </source>
</evidence>
<dbReference type="SUPFAM" id="SSF158379">
    <property type="entry name" value="YqgQ-like"/>
    <property type="match status" value="1"/>
</dbReference>
<dbReference type="EMBL" id="BKAV01000007">
    <property type="protein sequence ID" value="GEP99974.1"/>
    <property type="molecule type" value="Genomic_DNA"/>
</dbReference>
<dbReference type="RefSeq" id="WP_002509763.1">
    <property type="nucleotide sequence ID" value="NZ_BKAV01000007.1"/>
</dbReference>
<dbReference type="STRING" id="1212545.SARL_05118"/>
<dbReference type="Pfam" id="PF06014">
    <property type="entry name" value="YqgQ-like"/>
    <property type="match status" value="1"/>
</dbReference>
<name>A0A2T7BUN8_9STAP</name>
<dbReference type="InterPro" id="IPR009256">
    <property type="entry name" value="YqgQ-like"/>
</dbReference>
<dbReference type="InterPro" id="IPR023164">
    <property type="entry name" value="YqgQ-like_sf"/>
</dbReference>
<accession>A0A2T7BUN8</accession>
<evidence type="ECO:0000313" key="4">
    <source>
        <dbReference type="Proteomes" id="UP000321598"/>
    </source>
</evidence>
<reference evidence="2 3" key="1">
    <citation type="submission" date="2018-06" db="EMBL/GenBank/DDBJ databases">
        <authorList>
            <consortium name="Pathogen Informatics"/>
            <person name="Doyle S."/>
        </authorList>
    </citation>
    <scope>NUCLEOTIDE SEQUENCE [LARGE SCALE GENOMIC DNA]</scope>
    <source>
        <strain evidence="2 3">NCTC12413</strain>
    </source>
</reference>
<keyword evidence="4" id="KW-1185">Reference proteome</keyword>
<dbReference type="OrthoDB" id="2361671at2"/>
<dbReference type="Proteomes" id="UP000254956">
    <property type="component" value="Unassembled WGS sequence"/>
</dbReference>
<evidence type="ECO:0000313" key="3">
    <source>
        <dbReference type="Proteomes" id="UP000254956"/>
    </source>
</evidence>
<dbReference type="Gene3D" id="1.10.287.760">
    <property type="entry name" value="YqgQ-like"/>
    <property type="match status" value="1"/>
</dbReference>
<proteinExistence type="predicted"/>
<evidence type="ECO:0000313" key="1">
    <source>
        <dbReference type="EMBL" id="GEP99974.1"/>
    </source>
</evidence>
<dbReference type="Proteomes" id="UP000321598">
    <property type="component" value="Unassembled WGS sequence"/>
</dbReference>
<dbReference type="AlphaFoldDB" id="A0A2T7BUN8"/>
<sequence length="64" mass="7924">MQEQINDFYDVLQLLKKYGFIVYFKDNNDTLEMIEQEINSLYHYNLLSKHNYLKCKMIISQRRE</sequence>
<reference evidence="1 4" key="2">
    <citation type="submission" date="2019-07" db="EMBL/GenBank/DDBJ databases">
        <title>Whole genome shotgun sequence of Staphylococcus arlettae NBRC 109765.</title>
        <authorList>
            <person name="Hosoyama A."/>
            <person name="Uohara A."/>
            <person name="Ohji S."/>
            <person name="Ichikawa N."/>
        </authorList>
    </citation>
    <scope>NUCLEOTIDE SEQUENCE [LARGE SCALE GENOMIC DNA]</scope>
    <source>
        <strain evidence="1 4">NBRC 109765</strain>
    </source>
</reference>
<organism evidence="2 3">
    <name type="scientific">Staphylococcus arlettae</name>
    <dbReference type="NCBI Taxonomy" id="29378"/>
    <lineage>
        <taxon>Bacteria</taxon>
        <taxon>Bacillati</taxon>
        <taxon>Bacillota</taxon>
        <taxon>Bacilli</taxon>
        <taxon>Bacillales</taxon>
        <taxon>Staphylococcaceae</taxon>
        <taxon>Staphylococcus</taxon>
    </lineage>
</organism>